<proteinExistence type="predicted"/>
<dbReference type="EMBL" id="CP060717">
    <property type="protein sequence ID" value="QNN66040.1"/>
    <property type="molecule type" value="Genomic_DNA"/>
</dbReference>
<reference evidence="1 2" key="1">
    <citation type="submission" date="2020-08" db="EMBL/GenBank/DDBJ databases">
        <title>Genome sequence of Sphingomonas rhizophila KACC 19189T.</title>
        <authorList>
            <person name="Hyun D.-W."/>
            <person name="Bae J.-W."/>
        </authorList>
    </citation>
    <scope>NUCLEOTIDE SEQUENCE [LARGE SCALE GENOMIC DNA]</scope>
    <source>
        <strain evidence="1 2">KACC 19189</strain>
    </source>
</reference>
<accession>A0A7G9SDW5</accession>
<evidence type="ECO:0000313" key="2">
    <source>
        <dbReference type="Proteomes" id="UP000515955"/>
    </source>
</evidence>
<dbReference type="AlphaFoldDB" id="A0A7G9SDW5"/>
<evidence type="ECO:0000313" key="1">
    <source>
        <dbReference type="EMBL" id="QNN66040.1"/>
    </source>
</evidence>
<dbReference type="RefSeq" id="WP_187543025.1">
    <property type="nucleotide sequence ID" value="NZ_CP060717.1"/>
</dbReference>
<organism evidence="1 2">
    <name type="scientific">Sphingomonas rhizophila</name>
    <dbReference type="NCBI Taxonomy" id="2071607"/>
    <lineage>
        <taxon>Bacteria</taxon>
        <taxon>Pseudomonadati</taxon>
        <taxon>Pseudomonadota</taxon>
        <taxon>Alphaproteobacteria</taxon>
        <taxon>Sphingomonadales</taxon>
        <taxon>Sphingomonadaceae</taxon>
        <taxon>Sphingomonas</taxon>
    </lineage>
</organism>
<dbReference type="KEGG" id="srhi:H9L12_05970"/>
<gene>
    <name evidence="1" type="ORF">H9L12_05970</name>
</gene>
<sequence length="59" mass="6391">MSTSSLDAALDRTERALLRIERSLSGRREGSGRDEVLRSKVAAIVGELDDIIRQAGVHG</sequence>
<protein>
    <submittedName>
        <fullName evidence="1">Uncharacterized protein</fullName>
    </submittedName>
</protein>
<dbReference type="Proteomes" id="UP000515955">
    <property type="component" value="Chromosome"/>
</dbReference>
<keyword evidence="2" id="KW-1185">Reference proteome</keyword>
<name>A0A7G9SDW5_9SPHN</name>